<evidence type="ECO:0000256" key="4">
    <source>
        <dbReference type="PROSITE-ProRule" id="PRU00335"/>
    </source>
</evidence>
<dbReference type="SUPFAM" id="SSF48498">
    <property type="entry name" value="Tetracyclin repressor-like, C-terminal domain"/>
    <property type="match status" value="1"/>
</dbReference>
<dbReference type="AlphaFoldDB" id="A0A919A4Q9"/>
<dbReference type="EMBL" id="BNBT01000147">
    <property type="protein sequence ID" value="GHE86863.1"/>
    <property type="molecule type" value="Genomic_DNA"/>
</dbReference>
<evidence type="ECO:0000256" key="2">
    <source>
        <dbReference type="ARBA" id="ARBA00023125"/>
    </source>
</evidence>
<evidence type="ECO:0000259" key="6">
    <source>
        <dbReference type="PROSITE" id="PS50977"/>
    </source>
</evidence>
<dbReference type="GO" id="GO:0045892">
    <property type="term" value="P:negative regulation of DNA-templated transcription"/>
    <property type="evidence" value="ECO:0007669"/>
    <property type="project" value="InterPro"/>
</dbReference>
<dbReference type="InterPro" id="IPR036271">
    <property type="entry name" value="Tet_transcr_reg_TetR-rel_C_sf"/>
</dbReference>
<dbReference type="Pfam" id="PF00440">
    <property type="entry name" value="TetR_N"/>
    <property type="match status" value="1"/>
</dbReference>
<evidence type="ECO:0000256" key="1">
    <source>
        <dbReference type="ARBA" id="ARBA00023015"/>
    </source>
</evidence>
<dbReference type="PROSITE" id="PS50977">
    <property type="entry name" value="HTH_TETR_2"/>
    <property type="match status" value="1"/>
</dbReference>
<keyword evidence="8" id="KW-1185">Reference proteome</keyword>
<proteinExistence type="predicted"/>
<evidence type="ECO:0000256" key="3">
    <source>
        <dbReference type="ARBA" id="ARBA00023163"/>
    </source>
</evidence>
<dbReference type="InterPro" id="IPR001647">
    <property type="entry name" value="HTH_TetR"/>
</dbReference>
<dbReference type="InterPro" id="IPR004111">
    <property type="entry name" value="Repressor_TetR_C"/>
</dbReference>
<dbReference type="PANTHER" id="PTHR30055:SF234">
    <property type="entry name" value="HTH-TYPE TRANSCRIPTIONAL REGULATOR BETI"/>
    <property type="match status" value="1"/>
</dbReference>
<gene>
    <name evidence="7" type="ORF">GCM10018785_63170</name>
</gene>
<reference evidence="7" key="2">
    <citation type="submission" date="2020-09" db="EMBL/GenBank/DDBJ databases">
        <authorList>
            <person name="Sun Q."/>
            <person name="Ohkuma M."/>
        </authorList>
    </citation>
    <scope>NUCLEOTIDE SEQUENCE</scope>
    <source>
        <strain evidence="7">JCM 4784</strain>
    </source>
</reference>
<comment type="caution">
    <text evidence="7">The sequence shown here is derived from an EMBL/GenBank/DDBJ whole genome shotgun (WGS) entry which is preliminary data.</text>
</comment>
<protein>
    <submittedName>
        <fullName evidence="7">TetR family transcriptional regulator</fullName>
    </submittedName>
</protein>
<feature type="domain" description="HTH tetR-type" evidence="6">
    <location>
        <begin position="37"/>
        <end position="97"/>
    </location>
</feature>
<dbReference type="Pfam" id="PF02909">
    <property type="entry name" value="TetR_C_1"/>
    <property type="match status" value="1"/>
</dbReference>
<keyword evidence="3" id="KW-0804">Transcription</keyword>
<feature type="compositionally biased region" description="Low complexity" evidence="5">
    <location>
        <begin position="9"/>
        <end position="22"/>
    </location>
</feature>
<dbReference type="InterPro" id="IPR009057">
    <property type="entry name" value="Homeodomain-like_sf"/>
</dbReference>
<name>A0A919A4Q9_9ACTN</name>
<accession>A0A919A4Q9</accession>
<reference evidence="7" key="1">
    <citation type="journal article" date="2014" name="Int. J. Syst. Evol. Microbiol.">
        <title>Complete genome sequence of Corynebacterium casei LMG S-19264T (=DSM 44701T), isolated from a smear-ripened cheese.</title>
        <authorList>
            <consortium name="US DOE Joint Genome Institute (JGI-PGF)"/>
            <person name="Walter F."/>
            <person name="Albersmeier A."/>
            <person name="Kalinowski J."/>
            <person name="Ruckert C."/>
        </authorList>
    </citation>
    <scope>NUCLEOTIDE SEQUENCE</scope>
    <source>
        <strain evidence="7">JCM 4784</strain>
    </source>
</reference>
<dbReference type="InterPro" id="IPR050109">
    <property type="entry name" value="HTH-type_TetR-like_transc_reg"/>
</dbReference>
<organism evidence="7 8">
    <name type="scientific">Streptomyces longispororuber</name>
    <dbReference type="NCBI Taxonomy" id="68230"/>
    <lineage>
        <taxon>Bacteria</taxon>
        <taxon>Bacillati</taxon>
        <taxon>Actinomycetota</taxon>
        <taxon>Actinomycetes</taxon>
        <taxon>Kitasatosporales</taxon>
        <taxon>Streptomycetaceae</taxon>
        <taxon>Streptomyces</taxon>
    </lineage>
</organism>
<dbReference type="PANTHER" id="PTHR30055">
    <property type="entry name" value="HTH-TYPE TRANSCRIPTIONAL REGULATOR RUTR"/>
    <property type="match status" value="1"/>
</dbReference>
<feature type="region of interest" description="Disordered" evidence="5">
    <location>
        <begin position="1"/>
        <end position="36"/>
    </location>
</feature>
<evidence type="ECO:0000313" key="8">
    <source>
        <dbReference type="Proteomes" id="UP000608024"/>
    </source>
</evidence>
<dbReference type="Gene3D" id="1.10.10.60">
    <property type="entry name" value="Homeodomain-like"/>
    <property type="match status" value="1"/>
</dbReference>
<feature type="DNA-binding region" description="H-T-H motif" evidence="4">
    <location>
        <begin position="60"/>
        <end position="79"/>
    </location>
</feature>
<dbReference type="GO" id="GO:0000976">
    <property type="term" value="F:transcription cis-regulatory region binding"/>
    <property type="evidence" value="ECO:0007669"/>
    <property type="project" value="TreeGrafter"/>
</dbReference>
<evidence type="ECO:0000313" key="7">
    <source>
        <dbReference type="EMBL" id="GHE86863.1"/>
    </source>
</evidence>
<dbReference type="SUPFAM" id="SSF46689">
    <property type="entry name" value="Homeodomain-like"/>
    <property type="match status" value="1"/>
</dbReference>
<evidence type="ECO:0000256" key="5">
    <source>
        <dbReference type="SAM" id="MobiDB-lite"/>
    </source>
</evidence>
<keyword evidence="1" id="KW-0805">Transcription regulation</keyword>
<dbReference type="GO" id="GO:0003700">
    <property type="term" value="F:DNA-binding transcription factor activity"/>
    <property type="evidence" value="ECO:0007669"/>
    <property type="project" value="TreeGrafter"/>
</dbReference>
<dbReference type="Gene3D" id="1.10.357.10">
    <property type="entry name" value="Tetracycline Repressor, domain 2"/>
    <property type="match status" value="1"/>
</dbReference>
<keyword evidence="2 4" id="KW-0238">DNA-binding</keyword>
<sequence length="247" mass="27218">MKFKGGYDAGVATTDDAGTAAAPRRRSRPEFRNGRPTLTRERIARAALEILGEAGPAELTMRAVGARLGVSPRALYHYVADRRDLLKEIVAVCQRDRPWPQLDTDRWQESLRAYCRALRAWYRAHPGMLALARAEDLTPFASTEMSRPDDALVGFFLDLGLSPVNAYRAWTITVLQVSGFTEVWDAWHDRPPAGSDPGAWTGVPPDPTAADQLPHLRRLAAASAAQPPDDLFETVLTMLVAGVEAMR</sequence>
<dbReference type="Proteomes" id="UP000608024">
    <property type="component" value="Unassembled WGS sequence"/>
</dbReference>